<feature type="domain" description="Cytochrome c" evidence="8">
    <location>
        <begin position="22"/>
        <end position="103"/>
    </location>
</feature>
<keyword evidence="1" id="KW-0813">Transport</keyword>
<comment type="caution">
    <text evidence="9">The sequence shown here is derived from an EMBL/GenBank/DDBJ whole genome shotgun (WGS) entry which is preliminary data.</text>
</comment>
<evidence type="ECO:0000256" key="2">
    <source>
        <dbReference type="ARBA" id="ARBA00022617"/>
    </source>
</evidence>
<proteinExistence type="predicted"/>
<dbReference type="PANTHER" id="PTHR33751:SF9">
    <property type="entry name" value="CYTOCHROME C4"/>
    <property type="match status" value="1"/>
</dbReference>
<evidence type="ECO:0000256" key="1">
    <source>
        <dbReference type="ARBA" id="ARBA00022448"/>
    </source>
</evidence>
<evidence type="ECO:0000313" key="10">
    <source>
        <dbReference type="Proteomes" id="UP001155586"/>
    </source>
</evidence>
<evidence type="ECO:0000256" key="7">
    <source>
        <dbReference type="SAM" id="SignalP"/>
    </source>
</evidence>
<dbReference type="Gene3D" id="1.10.760.10">
    <property type="entry name" value="Cytochrome c-like domain"/>
    <property type="match status" value="1"/>
</dbReference>
<feature type="chain" id="PRO_5040766152" evidence="7">
    <location>
        <begin position="21"/>
        <end position="106"/>
    </location>
</feature>
<keyword evidence="5 6" id="KW-0408">Iron</keyword>
<dbReference type="InterPro" id="IPR050597">
    <property type="entry name" value="Cytochrome_c_Oxidase_Subunit"/>
</dbReference>
<evidence type="ECO:0000259" key="8">
    <source>
        <dbReference type="PROSITE" id="PS51007"/>
    </source>
</evidence>
<keyword evidence="7" id="KW-0732">Signal</keyword>
<keyword evidence="3 6" id="KW-0479">Metal-binding</keyword>
<evidence type="ECO:0000313" key="9">
    <source>
        <dbReference type="EMBL" id="MCW8335507.1"/>
    </source>
</evidence>
<organism evidence="9 10">
    <name type="scientific">Vibrio paucivorans</name>
    <dbReference type="NCBI Taxonomy" id="2829489"/>
    <lineage>
        <taxon>Bacteria</taxon>
        <taxon>Pseudomonadati</taxon>
        <taxon>Pseudomonadota</taxon>
        <taxon>Gammaproteobacteria</taxon>
        <taxon>Vibrionales</taxon>
        <taxon>Vibrionaceae</taxon>
        <taxon>Vibrio</taxon>
    </lineage>
</organism>
<protein>
    <submittedName>
        <fullName evidence="9">C-type cytochrome</fullName>
    </submittedName>
</protein>
<dbReference type="PROSITE" id="PS51007">
    <property type="entry name" value="CYTC"/>
    <property type="match status" value="1"/>
</dbReference>
<dbReference type="PANTHER" id="PTHR33751">
    <property type="entry name" value="CBB3-TYPE CYTOCHROME C OXIDASE SUBUNIT FIXP"/>
    <property type="match status" value="1"/>
</dbReference>
<dbReference type="SUPFAM" id="SSF46626">
    <property type="entry name" value="Cytochrome c"/>
    <property type="match status" value="1"/>
</dbReference>
<name>A0A9X3CGL5_9VIBR</name>
<evidence type="ECO:0000256" key="3">
    <source>
        <dbReference type="ARBA" id="ARBA00022723"/>
    </source>
</evidence>
<dbReference type="InterPro" id="IPR009056">
    <property type="entry name" value="Cyt_c-like_dom"/>
</dbReference>
<gene>
    <name evidence="9" type="ORF">MD483_16965</name>
</gene>
<dbReference type="GO" id="GO:0009055">
    <property type="term" value="F:electron transfer activity"/>
    <property type="evidence" value="ECO:0007669"/>
    <property type="project" value="InterPro"/>
</dbReference>
<evidence type="ECO:0000256" key="5">
    <source>
        <dbReference type="ARBA" id="ARBA00023004"/>
    </source>
</evidence>
<dbReference type="AlphaFoldDB" id="A0A9X3CGL5"/>
<sequence length="106" mass="11543">MKKFCFIALIAVANILPAYAQGDAAAGKLKAPSCVFCHNPNGPNSNKNYPSLNGQSETYLFNAMRAYQLNQRQGALAEMMTAQLQHLNEQDLKDVAAFYSQAQGAD</sequence>
<feature type="signal peptide" evidence="7">
    <location>
        <begin position="1"/>
        <end position="20"/>
    </location>
</feature>
<evidence type="ECO:0000256" key="4">
    <source>
        <dbReference type="ARBA" id="ARBA00022982"/>
    </source>
</evidence>
<dbReference type="GO" id="GO:0046872">
    <property type="term" value="F:metal ion binding"/>
    <property type="evidence" value="ECO:0007669"/>
    <property type="project" value="UniProtKB-KW"/>
</dbReference>
<keyword evidence="4" id="KW-0249">Electron transport</keyword>
<dbReference type="EMBL" id="JAKRRX010000119">
    <property type="protein sequence ID" value="MCW8335507.1"/>
    <property type="molecule type" value="Genomic_DNA"/>
</dbReference>
<dbReference type="Proteomes" id="UP001155586">
    <property type="component" value="Unassembled WGS sequence"/>
</dbReference>
<keyword evidence="2 6" id="KW-0349">Heme</keyword>
<reference evidence="9" key="1">
    <citation type="submission" date="2022-02" db="EMBL/GenBank/DDBJ databases">
        <title>Vibrio sp. nov., a new bacterium isolated from Bohai sea, China.</title>
        <authorList>
            <person name="Yuan Y."/>
        </authorList>
    </citation>
    <scope>NUCLEOTIDE SEQUENCE</scope>
    <source>
        <strain evidence="9">DBSS07</strain>
    </source>
</reference>
<accession>A0A9X3CGL5</accession>
<dbReference type="GO" id="GO:0020037">
    <property type="term" value="F:heme binding"/>
    <property type="evidence" value="ECO:0007669"/>
    <property type="project" value="InterPro"/>
</dbReference>
<keyword evidence="10" id="KW-1185">Reference proteome</keyword>
<dbReference type="Pfam" id="PF00034">
    <property type="entry name" value="Cytochrom_C"/>
    <property type="match status" value="1"/>
</dbReference>
<evidence type="ECO:0000256" key="6">
    <source>
        <dbReference type="PROSITE-ProRule" id="PRU00433"/>
    </source>
</evidence>
<dbReference type="RefSeq" id="WP_265688659.1">
    <property type="nucleotide sequence ID" value="NZ_JAKRRX010000119.1"/>
</dbReference>
<dbReference type="InterPro" id="IPR036909">
    <property type="entry name" value="Cyt_c-like_dom_sf"/>
</dbReference>